<proteinExistence type="predicted"/>
<protein>
    <submittedName>
        <fullName evidence="3">SpoIID/LytB domain-containing protein</fullName>
    </submittedName>
</protein>
<evidence type="ECO:0000256" key="1">
    <source>
        <dbReference type="SAM" id="MobiDB-lite"/>
    </source>
</evidence>
<gene>
    <name evidence="3" type="ORF">GN277_22465</name>
</gene>
<organism evidence="3 4">
    <name type="scientific">Sporofaciens musculi</name>
    <dbReference type="NCBI Taxonomy" id="2681861"/>
    <lineage>
        <taxon>Bacteria</taxon>
        <taxon>Bacillati</taxon>
        <taxon>Bacillota</taxon>
        <taxon>Clostridia</taxon>
        <taxon>Lachnospirales</taxon>
        <taxon>Lachnospiraceae</taxon>
        <taxon>Sporofaciens</taxon>
    </lineage>
</organism>
<dbReference type="AlphaFoldDB" id="A0A7X3MKB9"/>
<keyword evidence="4" id="KW-1185">Reference proteome</keyword>
<evidence type="ECO:0000313" key="4">
    <source>
        <dbReference type="Proteomes" id="UP000460412"/>
    </source>
</evidence>
<dbReference type="NCBIfam" id="TIGR02669">
    <property type="entry name" value="SpoIID_LytB"/>
    <property type="match status" value="1"/>
</dbReference>
<reference evidence="3 4" key="1">
    <citation type="submission" date="2019-12" db="EMBL/GenBank/DDBJ databases">
        <title>Sporaefaciens musculi gen. nov., sp. nov., a novel bacterium isolated from the caecum of an obese mouse.</title>
        <authorList>
            <person name="Rasmussen T.S."/>
            <person name="Streidl T."/>
            <person name="Hitch T.C.A."/>
            <person name="Wortmann E."/>
            <person name="Deptula P."/>
            <person name="Hansen M."/>
            <person name="Nielsen D.S."/>
            <person name="Clavel T."/>
            <person name="Vogensen F.K."/>
        </authorList>
    </citation>
    <scope>NUCLEOTIDE SEQUENCE [LARGE SCALE GENOMIC DNA]</scope>
    <source>
        <strain evidence="3 4">WCA-9-b2</strain>
    </source>
</reference>
<dbReference type="Proteomes" id="UP000460412">
    <property type="component" value="Unassembled WGS sequence"/>
</dbReference>
<name>A0A7X3MKB9_9FIRM</name>
<feature type="domain" description="Sporulation stage II protein D amidase enhancer LytB N-terminal" evidence="2">
    <location>
        <begin position="130"/>
        <end position="220"/>
    </location>
</feature>
<dbReference type="GO" id="GO:0030435">
    <property type="term" value="P:sporulation resulting in formation of a cellular spore"/>
    <property type="evidence" value="ECO:0007669"/>
    <property type="project" value="InterPro"/>
</dbReference>
<evidence type="ECO:0000313" key="3">
    <source>
        <dbReference type="EMBL" id="MXP78016.1"/>
    </source>
</evidence>
<feature type="region of interest" description="Disordered" evidence="1">
    <location>
        <begin position="1"/>
        <end position="28"/>
    </location>
</feature>
<dbReference type="InterPro" id="IPR013693">
    <property type="entry name" value="SpoIID/LytB_N"/>
</dbReference>
<dbReference type="Pfam" id="PF08486">
    <property type="entry name" value="SpoIID"/>
    <property type="match status" value="1"/>
</dbReference>
<accession>A0A7X3MKB9</accession>
<sequence length="418" mass="45173">MEALTHREEGILGKKEKEQKKEEPLKEEKREIVVNNPNIRVLLMTDGYVNIVHPSVSVSAGGGLIIAFGEESQEAAAGETIAFAPDDPRFQSGNIRISAKDGGEITLNSIKRSCGTPSYAGTLELRTTAEGIVIINELPLETYLCKVVPSEMPPSYELEALKAQAVCARSYAYRQMAGFGYPEYEAHVNDSTDYQVYGNSQAQESTNQAVMETQGQVARYQGQIVTTYYYSTSCGKTAGLEAWGTQPDEGNQYLQSVEVRDENGDYEAELPWYRWEAKIPAGTLSNLISQNTGVNIGALQNVEITKTGAGGVALQICARGDIGTVTVDTENKIRRALGGSGYEIVKQDGAIAASSSLLPSAFFTIQREGDTFVISGGGFGHGIGMSQNGANEMAKKGKNYIDILTLFFHDVEIKAGDS</sequence>
<dbReference type="RefSeq" id="WP_159753996.1">
    <property type="nucleotide sequence ID" value="NZ_WUQX01000001.1"/>
</dbReference>
<dbReference type="InterPro" id="IPR013486">
    <property type="entry name" value="SpoIID/LytB"/>
</dbReference>
<evidence type="ECO:0000259" key="2">
    <source>
        <dbReference type="Pfam" id="PF08486"/>
    </source>
</evidence>
<comment type="caution">
    <text evidence="3">The sequence shown here is derived from an EMBL/GenBank/DDBJ whole genome shotgun (WGS) entry which is preliminary data.</text>
</comment>
<dbReference type="EMBL" id="WUQX01000001">
    <property type="protein sequence ID" value="MXP78016.1"/>
    <property type="molecule type" value="Genomic_DNA"/>
</dbReference>